<keyword evidence="2" id="KW-1185">Reference proteome</keyword>
<name>A0A4V2QCJ6_9FIRM</name>
<comment type="caution">
    <text evidence="1">The sequence shown here is derived from an EMBL/GenBank/DDBJ whole genome shotgun (WGS) entry which is preliminary data.</text>
</comment>
<organism evidence="1 2">
    <name type="scientific">Kineothrix alysoides</name>
    <dbReference type="NCBI Taxonomy" id="1469948"/>
    <lineage>
        <taxon>Bacteria</taxon>
        <taxon>Bacillati</taxon>
        <taxon>Bacillota</taxon>
        <taxon>Clostridia</taxon>
        <taxon>Lachnospirales</taxon>
        <taxon>Lachnospiraceae</taxon>
        <taxon>Kineothrix</taxon>
    </lineage>
</organism>
<dbReference type="RefSeq" id="WP_031389022.1">
    <property type="nucleotide sequence ID" value="NZ_JPNB01000001.1"/>
</dbReference>
<protein>
    <submittedName>
        <fullName evidence="1">Uncharacterized protein</fullName>
    </submittedName>
</protein>
<gene>
    <name evidence="1" type="ORF">EDD76_102205</name>
</gene>
<dbReference type="InterPro" id="IPR043779">
    <property type="entry name" value="DUF5721"/>
</dbReference>
<proteinExistence type="predicted"/>
<sequence length="167" mass="19710">MKAYRINDLKNFMNKLLLSESFDYFLLEEGAIVTYNTFRIDGRIQKDFYTKEEQEDFSLCPYDFSLWKDMRPICLQLIKGKRTPLSFKFVLHLLPEHMKKIMSDAAVEGGEQQLKAFTLTIKYDGNTASLMTGISTNTFVMDKTPEQLWDQAFQKFMEKNQLLWEEI</sequence>
<dbReference type="EMBL" id="SLUO01000002">
    <property type="protein sequence ID" value="TCL60507.1"/>
    <property type="molecule type" value="Genomic_DNA"/>
</dbReference>
<dbReference type="OrthoDB" id="9787986at2"/>
<dbReference type="STRING" id="1469948.GCA_000732725_00240"/>
<reference evidence="1 2" key="1">
    <citation type="submission" date="2019-03" db="EMBL/GenBank/DDBJ databases">
        <title>Genomic Encyclopedia of Type Strains, Phase IV (KMG-IV): sequencing the most valuable type-strain genomes for metagenomic binning, comparative biology and taxonomic classification.</title>
        <authorList>
            <person name="Goeker M."/>
        </authorList>
    </citation>
    <scope>NUCLEOTIDE SEQUENCE [LARGE SCALE GENOMIC DNA]</scope>
    <source>
        <strain evidence="1 2">DSM 100556</strain>
    </source>
</reference>
<evidence type="ECO:0000313" key="2">
    <source>
        <dbReference type="Proteomes" id="UP000295718"/>
    </source>
</evidence>
<dbReference type="Proteomes" id="UP000295718">
    <property type="component" value="Unassembled WGS sequence"/>
</dbReference>
<accession>A0A4V2QCJ6</accession>
<dbReference type="Pfam" id="PF18988">
    <property type="entry name" value="DUF5721"/>
    <property type="match status" value="1"/>
</dbReference>
<evidence type="ECO:0000313" key="1">
    <source>
        <dbReference type="EMBL" id="TCL60507.1"/>
    </source>
</evidence>
<dbReference type="AlphaFoldDB" id="A0A4V2QCJ6"/>